<accession>A0A1F6W3P7</accession>
<reference evidence="2 3" key="1">
    <citation type="journal article" date="2016" name="Nat. Commun.">
        <title>Thousands of microbial genomes shed light on interconnected biogeochemical processes in an aquifer system.</title>
        <authorList>
            <person name="Anantharaman K."/>
            <person name="Brown C.T."/>
            <person name="Hug L.A."/>
            <person name="Sharon I."/>
            <person name="Castelle C.J."/>
            <person name="Probst A.J."/>
            <person name="Thomas B.C."/>
            <person name="Singh A."/>
            <person name="Wilkins M.J."/>
            <person name="Karaoz U."/>
            <person name="Brodie E.L."/>
            <person name="Williams K.H."/>
            <person name="Hubbard S.S."/>
            <person name="Banfield J.F."/>
        </authorList>
    </citation>
    <scope>NUCLEOTIDE SEQUENCE [LARGE SCALE GENOMIC DNA]</scope>
</reference>
<evidence type="ECO:0000256" key="1">
    <source>
        <dbReference type="SAM" id="Phobius"/>
    </source>
</evidence>
<feature type="transmembrane region" description="Helical" evidence="1">
    <location>
        <begin position="54"/>
        <end position="71"/>
    </location>
</feature>
<dbReference type="Proteomes" id="UP000179275">
    <property type="component" value="Unassembled WGS sequence"/>
</dbReference>
<keyword evidence="1" id="KW-1133">Transmembrane helix</keyword>
<evidence type="ECO:0000313" key="3">
    <source>
        <dbReference type="Proteomes" id="UP000179275"/>
    </source>
</evidence>
<keyword evidence="1" id="KW-0472">Membrane</keyword>
<sequence>MEEKYQDHEVSGIRFETNDYPAVKYYRETTTPKIIKLVMKYSGGSIKEEKQAEYVLLGLILIAIVLTFIIWPSSSSLKLSPEEIQKIKESTKVQGY</sequence>
<dbReference type="STRING" id="1801756.A3C67_01785"/>
<proteinExistence type="predicted"/>
<keyword evidence="1" id="KW-0812">Transmembrane</keyword>
<dbReference type="AlphaFoldDB" id="A0A1F6W3P7"/>
<protein>
    <submittedName>
        <fullName evidence="2">Uncharacterized protein</fullName>
    </submittedName>
</protein>
<evidence type="ECO:0000313" key="2">
    <source>
        <dbReference type="EMBL" id="OGI76527.1"/>
    </source>
</evidence>
<organism evidence="2 3">
    <name type="scientific">Candidatus Nomurabacteria bacterium RIFCSPHIGHO2_02_FULL_42_19</name>
    <dbReference type="NCBI Taxonomy" id="1801756"/>
    <lineage>
        <taxon>Bacteria</taxon>
        <taxon>Candidatus Nomuraibacteriota</taxon>
    </lineage>
</organism>
<dbReference type="EMBL" id="MFUG01000001">
    <property type="protein sequence ID" value="OGI76527.1"/>
    <property type="molecule type" value="Genomic_DNA"/>
</dbReference>
<gene>
    <name evidence="2" type="ORF">A3C67_01785</name>
</gene>
<name>A0A1F6W3P7_9BACT</name>
<comment type="caution">
    <text evidence="2">The sequence shown here is derived from an EMBL/GenBank/DDBJ whole genome shotgun (WGS) entry which is preliminary data.</text>
</comment>